<name>A0ABS6K953_9FIRM</name>
<feature type="transmembrane region" description="Helical" evidence="1">
    <location>
        <begin position="43"/>
        <end position="62"/>
    </location>
</feature>
<keyword evidence="3" id="KW-1185">Reference proteome</keyword>
<keyword evidence="1" id="KW-0472">Membrane</keyword>
<evidence type="ECO:0000313" key="3">
    <source>
        <dbReference type="Proteomes" id="UP001314681"/>
    </source>
</evidence>
<dbReference type="EMBL" id="JAHQCX010000008">
    <property type="protein sequence ID" value="MBU9727036.1"/>
    <property type="molecule type" value="Genomic_DNA"/>
</dbReference>
<sequence length="85" mass="9266">MKQINWKVRIQNKTTLTAIIMATIALIYQICGLLGIVPPIAESDLVTTAGMIINLLVLLGIVTDPTTAGIKDSQQALTYKEPRDE</sequence>
<gene>
    <name evidence="2" type="ORF">KTH90_13520</name>
</gene>
<keyword evidence="1" id="KW-1133">Transmembrane helix</keyword>
<evidence type="ECO:0000256" key="1">
    <source>
        <dbReference type="SAM" id="Phobius"/>
    </source>
</evidence>
<protein>
    <submittedName>
        <fullName evidence="2">Phage holin</fullName>
    </submittedName>
</protein>
<proteinExistence type="predicted"/>
<organism evidence="2 3">
    <name type="scientific">Diplocloster modestus</name>
    <dbReference type="NCBI Taxonomy" id="2850322"/>
    <lineage>
        <taxon>Bacteria</taxon>
        <taxon>Bacillati</taxon>
        <taxon>Bacillota</taxon>
        <taxon>Clostridia</taxon>
        <taxon>Lachnospirales</taxon>
        <taxon>Lachnospiraceae</taxon>
        <taxon>Diplocloster</taxon>
    </lineage>
</organism>
<reference evidence="2 3" key="1">
    <citation type="submission" date="2021-06" db="EMBL/GenBank/DDBJ databases">
        <title>Description of novel taxa of the family Lachnospiraceae.</title>
        <authorList>
            <person name="Chaplin A.V."/>
            <person name="Sokolova S.R."/>
            <person name="Pikina A.P."/>
            <person name="Korzhanova M."/>
            <person name="Belova V."/>
            <person name="Korostin D."/>
            <person name="Efimov B.A."/>
        </authorList>
    </citation>
    <scope>NUCLEOTIDE SEQUENCE [LARGE SCALE GENOMIC DNA]</scope>
    <source>
        <strain evidence="2 3">ASD4241</strain>
    </source>
</reference>
<comment type="caution">
    <text evidence="2">The sequence shown here is derived from an EMBL/GenBank/DDBJ whole genome shotgun (WGS) entry which is preliminary data.</text>
</comment>
<dbReference type="NCBIfam" id="TIGR01598">
    <property type="entry name" value="holin_phiLC3"/>
    <property type="match status" value="1"/>
</dbReference>
<dbReference type="Proteomes" id="UP001314681">
    <property type="component" value="Unassembled WGS sequence"/>
</dbReference>
<dbReference type="Pfam" id="PF04531">
    <property type="entry name" value="Phage_holin_1"/>
    <property type="match status" value="1"/>
</dbReference>
<keyword evidence="1" id="KW-0812">Transmembrane</keyword>
<dbReference type="InterPro" id="IPR006485">
    <property type="entry name" value="Phage-like_holin"/>
</dbReference>
<evidence type="ECO:0000313" key="2">
    <source>
        <dbReference type="EMBL" id="MBU9727036.1"/>
    </source>
</evidence>
<feature type="transmembrane region" description="Helical" evidence="1">
    <location>
        <begin position="16"/>
        <end position="37"/>
    </location>
</feature>
<accession>A0ABS6K953</accession>
<dbReference type="RefSeq" id="WP_158355107.1">
    <property type="nucleotide sequence ID" value="NZ_JAHQCX010000008.1"/>
</dbReference>